<proteinExistence type="predicted"/>
<name>A0ABU1EL76_9FLAO</name>
<comment type="caution">
    <text evidence="2">The sequence shown here is derived from an EMBL/GenBank/DDBJ whole genome shotgun (WGS) entry which is preliminary data.</text>
</comment>
<dbReference type="EMBL" id="JAVJIU010000001">
    <property type="protein sequence ID" value="MDR5589122.1"/>
    <property type="molecule type" value="Genomic_DNA"/>
</dbReference>
<evidence type="ECO:0000313" key="2">
    <source>
        <dbReference type="EMBL" id="MDR5589122.1"/>
    </source>
</evidence>
<evidence type="ECO:0000256" key="1">
    <source>
        <dbReference type="SAM" id="Coils"/>
    </source>
</evidence>
<accession>A0ABU1EL76</accession>
<dbReference type="SUPFAM" id="SSF158682">
    <property type="entry name" value="TerB-like"/>
    <property type="match status" value="1"/>
</dbReference>
<protein>
    <submittedName>
        <fullName evidence="2">TerB family tellurite resistance protein</fullName>
    </submittedName>
</protein>
<dbReference type="CDD" id="cd07177">
    <property type="entry name" value="terB_like"/>
    <property type="match status" value="1"/>
</dbReference>
<dbReference type="Gene3D" id="1.10.3680.10">
    <property type="entry name" value="TerB-like"/>
    <property type="match status" value="1"/>
</dbReference>
<dbReference type="RefSeq" id="WP_309560023.1">
    <property type="nucleotide sequence ID" value="NZ_JAVJIU010000001.1"/>
</dbReference>
<keyword evidence="1" id="KW-0175">Coiled coil</keyword>
<sequence>MSFSDLFGSGEHLRNLSHFASIVNLAAVDGEINEDEELLLKRFARKLDISQEEYDKVIENPKAFPLSAYNSIERRLERLHDLFKIIFADHIIDDEERELIKKYAIGLGFSSQASEGIIERSIQIFSGQLNFEDYRYLLEKEND</sequence>
<gene>
    <name evidence="2" type="ORF">RE431_00615</name>
</gene>
<feature type="coiled-coil region" evidence="1">
    <location>
        <begin position="33"/>
        <end position="60"/>
    </location>
</feature>
<keyword evidence="3" id="KW-1185">Reference proteome</keyword>
<reference evidence="3" key="1">
    <citation type="submission" date="2023-07" db="EMBL/GenBank/DDBJ databases">
        <title>Christiangramia sp. SM2212., a novel bacterium of the family Flavobacteriaceae isolated from the sea sediment.</title>
        <authorList>
            <person name="Wang J."/>
            <person name="Zhang X."/>
        </authorList>
    </citation>
    <scope>NUCLEOTIDE SEQUENCE [LARGE SCALE GENOMIC DNA]</scope>
    <source>
        <strain evidence="3">SM2212</strain>
    </source>
</reference>
<organism evidence="2 3">
    <name type="scientific">Christiangramia sediminicola</name>
    <dbReference type="NCBI Taxonomy" id="3073267"/>
    <lineage>
        <taxon>Bacteria</taxon>
        <taxon>Pseudomonadati</taxon>
        <taxon>Bacteroidota</taxon>
        <taxon>Flavobacteriia</taxon>
        <taxon>Flavobacteriales</taxon>
        <taxon>Flavobacteriaceae</taxon>
        <taxon>Christiangramia</taxon>
    </lineage>
</organism>
<dbReference type="Proteomes" id="UP001257234">
    <property type="component" value="Unassembled WGS sequence"/>
</dbReference>
<evidence type="ECO:0000313" key="3">
    <source>
        <dbReference type="Proteomes" id="UP001257234"/>
    </source>
</evidence>
<dbReference type="InterPro" id="IPR029024">
    <property type="entry name" value="TerB-like"/>
</dbReference>